<protein>
    <submittedName>
        <fullName evidence="2">Uncharacterized protein</fullName>
    </submittedName>
</protein>
<dbReference type="InterPro" id="IPR029044">
    <property type="entry name" value="Nucleotide-diphossugar_trans"/>
</dbReference>
<organism evidence="2 3">
    <name type="scientific">Cryptolaemus montrouzieri</name>
    <dbReference type="NCBI Taxonomy" id="559131"/>
    <lineage>
        <taxon>Eukaryota</taxon>
        <taxon>Metazoa</taxon>
        <taxon>Ecdysozoa</taxon>
        <taxon>Arthropoda</taxon>
        <taxon>Hexapoda</taxon>
        <taxon>Insecta</taxon>
        <taxon>Pterygota</taxon>
        <taxon>Neoptera</taxon>
        <taxon>Endopterygota</taxon>
        <taxon>Coleoptera</taxon>
        <taxon>Polyphaga</taxon>
        <taxon>Cucujiformia</taxon>
        <taxon>Coccinelloidea</taxon>
        <taxon>Coccinellidae</taxon>
        <taxon>Scymninae</taxon>
        <taxon>Scymnini</taxon>
        <taxon>Cryptolaemus</taxon>
    </lineage>
</organism>
<proteinExistence type="predicted"/>
<comment type="caution">
    <text evidence="2">The sequence shown here is derived from an EMBL/GenBank/DDBJ whole genome shotgun (WGS) entry which is preliminary data.</text>
</comment>
<dbReference type="Proteomes" id="UP001516400">
    <property type="component" value="Unassembled WGS sequence"/>
</dbReference>
<feature type="compositionally biased region" description="Polar residues" evidence="1">
    <location>
        <begin position="97"/>
        <end position="108"/>
    </location>
</feature>
<reference evidence="2 3" key="1">
    <citation type="journal article" date="2021" name="BMC Biol.">
        <title>Horizontally acquired antibacterial genes associated with adaptive radiation of ladybird beetles.</title>
        <authorList>
            <person name="Li H.S."/>
            <person name="Tang X.F."/>
            <person name="Huang Y.H."/>
            <person name="Xu Z.Y."/>
            <person name="Chen M.L."/>
            <person name="Du X.Y."/>
            <person name="Qiu B.Y."/>
            <person name="Chen P.T."/>
            <person name="Zhang W."/>
            <person name="Slipinski A."/>
            <person name="Escalona H.E."/>
            <person name="Waterhouse R.M."/>
            <person name="Zwick A."/>
            <person name="Pang H."/>
        </authorList>
    </citation>
    <scope>NUCLEOTIDE SEQUENCE [LARGE SCALE GENOMIC DNA]</scope>
    <source>
        <strain evidence="2">SYSU2018</strain>
    </source>
</reference>
<sequence>MIGKIIKIKVKFLQLFFTKCEMRTPIIKGENRALRLKETPTVPAQYEDLASIPGVQLALQGSSETTDGRLTWNYFDEEGYISRSGLRQGEDPYVRNRFNQEASDNLPSNREVADTRNPM</sequence>
<name>A0ABD2MHC7_9CUCU</name>
<gene>
    <name evidence="2" type="ORF">HHI36_009965</name>
</gene>
<dbReference type="AlphaFoldDB" id="A0ABD2MHC7"/>
<evidence type="ECO:0000256" key="1">
    <source>
        <dbReference type="SAM" id="MobiDB-lite"/>
    </source>
</evidence>
<dbReference type="Gene3D" id="3.90.550.10">
    <property type="entry name" value="Spore Coat Polysaccharide Biosynthesis Protein SpsA, Chain A"/>
    <property type="match status" value="1"/>
</dbReference>
<dbReference type="EMBL" id="JABFTP020000001">
    <property type="protein sequence ID" value="KAL3265764.1"/>
    <property type="molecule type" value="Genomic_DNA"/>
</dbReference>
<accession>A0ABD2MHC7</accession>
<evidence type="ECO:0000313" key="2">
    <source>
        <dbReference type="EMBL" id="KAL3265764.1"/>
    </source>
</evidence>
<feature type="region of interest" description="Disordered" evidence="1">
    <location>
        <begin position="97"/>
        <end position="119"/>
    </location>
</feature>
<keyword evidence="3" id="KW-1185">Reference proteome</keyword>
<evidence type="ECO:0000313" key="3">
    <source>
        <dbReference type="Proteomes" id="UP001516400"/>
    </source>
</evidence>